<dbReference type="EMBL" id="BMAT01013636">
    <property type="protein sequence ID" value="GFS16944.1"/>
    <property type="molecule type" value="Genomic_DNA"/>
</dbReference>
<comment type="caution">
    <text evidence="1">The sequence shown here is derived from an EMBL/GenBank/DDBJ whole genome shotgun (WGS) entry which is preliminary data.</text>
</comment>
<accession>A0AAV4J4N5</accession>
<reference evidence="1 2" key="1">
    <citation type="journal article" date="2021" name="Elife">
        <title>Chloroplast acquisition without the gene transfer in kleptoplastic sea slugs, Plakobranchus ocellatus.</title>
        <authorList>
            <person name="Maeda T."/>
            <person name="Takahashi S."/>
            <person name="Yoshida T."/>
            <person name="Shimamura S."/>
            <person name="Takaki Y."/>
            <person name="Nagai Y."/>
            <person name="Toyoda A."/>
            <person name="Suzuki Y."/>
            <person name="Arimoto A."/>
            <person name="Ishii H."/>
            <person name="Satoh N."/>
            <person name="Nishiyama T."/>
            <person name="Hasebe M."/>
            <person name="Maruyama T."/>
            <person name="Minagawa J."/>
            <person name="Obokata J."/>
            <person name="Shigenobu S."/>
        </authorList>
    </citation>
    <scope>NUCLEOTIDE SEQUENCE [LARGE SCALE GENOMIC DNA]</scope>
</reference>
<sequence length="179" mass="20437">MFIDSVKTCEEIDIAGYRSHNLKKRIQRNYPQLKFVKPSKRNESEFTAPDQKTPKQFSKFLSARKNKEALVEFLFQHWCQASSNLLKNRGVSIAHGSFCHSMSCHDHDITVKPIEDLECDHEEADTRMLLQARHIAASSDHIIIHSPDTDVILTSLCQQSTPAMSLNICNTYNAIATQY</sequence>
<proteinExistence type="predicted"/>
<gene>
    <name evidence="1" type="ORF">ElyMa_006809700</name>
</gene>
<evidence type="ECO:0000313" key="1">
    <source>
        <dbReference type="EMBL" id="GFS16944.1"/>
    </source>
</evidence>
<keyword evidence="2" id="KW-1185">Reference proteome</keyword>
<dbReference type="AlphaFoldDB" id="A0AAV4J4N5"/>
<protein>
    <submittedName>
        <fullName evidence="1">Uncharacterized protein</fullName>
    </submittedName>
</protein>
<dbReference type="Proteomes" id="UP000762676">
    <property type="component" value="Unassembled WGS sequence"/>
</dbReference>
<evidence type="ECO:0000313" key="2">
    <source>
        <dbReference type="Proteomes" id="UP000762676"/>
    </source>
</evidence>
<organism evidence="1 2">
    <name type="scientific">Elysia marginata</name>
    <dbReference type="NCBI Taxonomy" id="1093978"/>
    <lineage>
        <taxon>Eukaryota</taxon>
        <taxon>Metazoa</taxon>
        <taxon>Spiralia</taxon>
        <taxon>Lophotrochozoa</taxon>
        <taxon>Mollusca</taxon>
        <taxon>Gastropoda</taxon>
        <taxon>Heterobranchia</taxon>
        <taxon>Euthyneura</taxon>
        <taxon>Panpulmonata</taxon>
        <taxon>Sacoglossa</taxon>
        <taxon>Placobranchoidea</taxon>
        <taxon>Plakobranchidae</taxon>
        <taxon>Elysia</taxon>
    </lineage>
</organism>
<name>A0AAV4J4N5_9GAST</name>